<evidence type="ECO:0000256" key="1">
    <source>
        <dbReference type="SAM" id="Phobius"/>
    </source>
</evidence>
<reference evidence="2 4" key="1">
    <citation type="journal article" date="2013" name="PLoS ONE">
        <title>Predicting the Proteins of Angomonas deanei, Strigomonas culicis and Their Respective Endosymbionts Reveals New Aspects of the Trypanosomatidae Family.</title>
        <authorList>
            <person name="Motta M.C."/>
            <person name="Martins A.C."/>
            <person name="de Souza S.S."/>
            <person name="Catta-Preta C.M."/>
            <person name="Silva R."/>
            <person name="Klein C.C."/>
            <person name="de Almeida L.G."/>
            <person name="de Lima Cunha O."/>
            <person name="Ciapina L.P."/>
            <person name="Brocchi M."/>
            <person name="Colabardini A.C."/>
            <person name="de Araujo Lima B."/>
            <person name="Machado C.R."/>
            <person name="de Almeida Soares C.M."/>
            <person name="Probst C.M."/>
            <person name="de Menezes C.B."/>
            <person name="Thompson C.E."/>
            <person name="Bartholomeu D.C."/>
            <person name="Gradia D.F."/>
            <person name="Pavoni D.P."/>
            <person name="Grisard E.C."/>
            <person name="Fantinatti-Garboggini F."/>
            <person name="Marchini F.K."/>
            <person name="Rodrigues-Luiz G.F."/>
            <person name="Wagner G."/>
            <person name="Goldman G.H."/>
            <person name="Fietto J.L."/>
            <person name="Elias M.C."/>
            <person name="Goldman M.H."/>
            <person name="Sagot M.F."/>
            <person name="Pereira M."/>
            <person name="Stoco P.H."/>
            <person name="de Mendonca-Neto R.P."/>
            <person name="Teixeira S.M."/>
            <person name="Maciel T.E."/>
            <person name="de Oliveira Mendes T.A."/>
            <person name="Urmenyi T.P."/>
            <person name="de Souza W."/>
            <person name="Schenkman S."/>
            <person name="de Vasconcelos A.T."/>
        </authorList>
    </citation>
    <scope>NUCLEOTIDE SEQUENCE [LARGE SCALE GENOMIC DNA]</scope>
</reference>
<dbReference type="AlphaFoldDB" id="S9U0D5"/>
<keyword evidence="4" id="KW-1185">Reference proteome</keyword>
<evidence type="ECO:0008006" key="5">
    <source>
        <dbReference type="Google" id="ProtNLM"/>
    </source>
</evidence>
<keyword evidence="1" id="KW-1133">Transmembrane helix</keyword>
<proteinExistence type="predicted"/>
<reference evidence="2" key="2">
    <citation type="submission" date="2013-03" db="EMBL/GenBank/DDBJ databases">
        <authorList>
            <person name="Motta M.C.M."/>
            <person name="Martins A.C.A."/>
            <person name="Preta C.M.C.C."/>
            <person name="Silva R."/>
            <person name="de Souza S.S."/>
            <person name="Klein C.C."/>
            <person name="de Almeida L.G.P."/>
            <person name="Cunha O.L."/>
            <person name="Colabardini A.C."/>
            <person name="Lima B.A."/>
            <person name="Machado C.R."/>
            <person name="Soares C.M.A."/>
            <person name="de Menezes C.B.A."/>
            <person name="Bartolomeu D.C."/>
            <person name="Grisard E.C."/>
            <person name="Fantinatti-Garboggini F."/>
            <person name="Rodrigues-Luiz G.F."/>
            <person name="Wagner G."/>
            <person name="Goldman G.H."/>
            <person name="Fietto J.L.R."/>
            <person name="Ciapina L.P."/>
            <person name="Brocchi M."/>
            <person name="Elias M.C."/>
            <person name="Goldman M.H.S."/>
            <person name="Sagot M.-F."/>
            <person name="Pereira M."/>
            <person name="Stoco P.H."/>
            <person name="Teixeira S.M.R."/>
            <person name="de Mendonca-Neto R.P."/>
            <person name="Maciel T.E.F."/>
            <person name="Mendes T.A.O."/>
            <person name="Urmenyi T.P."/>
            <person name="Teixeira M.M.G."/>
            <person name="de Camargo E.F.P."/>
            <person name="de Sousa W."/>
            <person name="Schenkman S."/>
            <person name="de Vasconcelos A.T.R."/>
        </authorList>
    </citation>
    <scope>NUCLEOTIDE SEQUENCE</scope>
</reference>
<comment type="caution">
    <text evidence="2">The sequence shown here is derived from an EMBL/GenBank/DDBJ whole genome shotgun (WGS) entry which is preliminary data.</text>
</comment>
<protein>
    <recommendedName>
        <fullName evidence="5">MSP domain-containing protein</fullName>
    </recommendedName>
</protein>
<evidence type="ECO:0000313" key="3">
    <source>
        <dbReference type="EMBL" id="EPY31759.1"/>
    </source>
</evidence>
<accession>S9U0D5</accession>
<gene>
    <name evidence="3" type="ORF">STCU_03266</name>
    <name evidence="2" type="ORF">STCU_07298</name>
</gene>
<dbReference type="EMBL" id="ATMH01007298">
    <property type="protein sequence ID" value="EPY24202.1"/>
    <property type="molecule type" value="Genomic_DNA"/>
</dbReference>
<keyword evidence="1" id="KW-0812">Transmembrane</keyword>
<dbReference type="OrthoDB" id="278681at2759"/>
<dbReference type="EMBL" id="ATMH01003266">
    <property type="protein sequence ID" value="EPY31759.1"/>
    <property type="molecule type" value="Genomic_DNA"/>
</dbReference>
<evidence type="ECO:0000313" key="2">
    <source>
        <dbReference type="EMBL" id="EPY24202.1"/>
    </source>
</evidence>
<sequence>MLLSVKGPNEGELVLECSPTELRGALRIEVSPKVEEHYAILYRLRVKEASLLFSKTYGTLGTSAPHNRSEDISLCAKAAVAESKSIATIRVEFVRIAKSAAPASADVQKSEVKPLFEKGGVLHYDIKCILKNSPQNTPKAPEGRIRYVAAAVSGLCVAALVALALKKRGALAEVLQRARRSS</sequence>
<name>S9U0D5_9TRYP</name>
<dbReference type="Proteomes" id="UP000015354">
    <property type="component" value="Unassembled WGS sequence"/>
</dbReference>
<organism evidence="2 4">
    <name type="scientific">Strigomonas culicis</name>
    <dbReference type="NCBI Taxonomy" id="28005"/>
    <lineage>
        <taxon>Eukaryota</taxon>
        <taxon>Discoba</taxon>
        <taxon>Euglenozoa</taxon>
        <taxon>Kinetoplastea</taxon>
        <taxon>Metakinetoplastina</taxon>
        <taxon>Trypanosomatida</taxon>
        <taxon>Trypanosomatidae</taxon>
        <taxon>Strigomonadinae</taxon>
        <taxon>Strigomonas</taxon>
    </lineage>
</organism>
<keyword evidence="1" id="KW-0472">Membrane</keyword>
<evidence type="ECO:0000313" key="4">
    <source>
        <dbReference type="Proteomes" id="UP000015354"/>
    </source>
</evidence>
<feature type="transmembrane region" description="Helical" evidence="1">
    <location>
        <begin position="145"/>
        <end position="165"/>
    </location>
</feature>